<feature type="compositionally biased region" description="Basic and acidic residues" evidence="16">
    <location>
        <begin position="227"/>
        <end position="237"/>
    </location>
</feature>
<dbReference type="Pfam" id="PF00262">
    <property type="entry name" value="Calreticulin"/>
    <property type="match status" value="2"/>
</dbReference>
<keyword evidence="7" id="KW-0677">Repeat</keyword>
<evidence type="ECO:0000256" key="8">
    <source>
        <dbReference type="ARBA" id="ARBA00022824"/>
    </source>
</evidence>
<dbReference type="GO" id="GO:0051082">
    <property type="term" value="F:unfolded protein binding"/>
    <property type="evidence" value="ECO:0007669"/>
    <property type="project" value="InterPro"/>
</dbReference>
<accession>A0A4E0R4Q8</accession>
<evidence type="ECO:0000256" key="2">
    <source>
        <dbReference type="ARBA" id="ARBA00010983"/>
    </source>
</evidence>
<dbReference type="SUPFAM" id="SSF49899">
    <property type="entry name" value="Concanavalin A-like lectins/glucanases"/>
    <property type="match status" value="1"/>
</dbReference>
<dbReference type="Proteomes" id="UP000230066">
    <property type="component" value="Unassembled WGS sequence"/>
</dbReference>
<evidence type="ECO:0000256" key="9">
    <source>
        <dbReference type="ARBA" id="ARBA00022833"/>
    </source>
</evidence>
<dbReference type="GO" id="GO:0036503">
    <property type="term" value="P:ERAD pathway"/>
    <property type="evidence" value="ECO:0007669"/>
    <property type="project" value="TreeGrafter"/>
</dbReference>
<dbReference type="PRINTS" id="PR00626">
    <property type="entry name" value="CALRETICULIN"/>
</dbReference>
<evidence type="ECO:0000256" key="5">
    <source>
        <dbReference type="ARBA" id="ARBA00022729"/>
    </source>
</evidence>
<feature type="signal peptide" evidence="15">
    <location>
        <begin position="1"/>
        <end position="18"/>
    </location>
</feature>
<feature type="region of interest" description="Disordered" evidence="16">
    <location>
        <begin position="195"/>
        <end position="293"/>
    </location>
</feature>
<feature type="compositionally biased region" description="Acidic residues" evidence="16">
    <location>
        <begin position="251"/>
        <end position="260"/>
    </location>
</feature>
<feature type="binding site" evidence="13">
    <location>
        <position position="316"/>
    </location>
    <ligand>
        <name>an alpha-D-glucoside</name>
        <dbReference type="ChEBI" id="CHEBI:22390"/>
    </ligand>
</feature>
<evidence type="ECO:0000256" key="11">
    <source>
        <dbReference type="ARBA" id="ARBA00023186"/>
    </source>
</evidence>
<feature type="compositionally biased region" description="Basic and acidic residues" evidence="16">
    <location>
        <begin position="403"/>
        <end position="422"/>
    </location>
</feature>
<dbReference type="AlphaFoldDB" id="A0A4E0R4Q8"/>
<feature type="binding site" evidence="13">
    <location>
        <position position="134"/>
    </location>
    <ligand>
        <name>an alpha-D-glucoside</name>
        <dbReference type="ChEBI" id="CHEBI:22390"/>
    </ligand>
</feature>
<dbReference type="FunFam" id="2.10.250.10:FF:000002">
    <property type="entry name" value="Calreticulin"/>
    <property type="match status" value="1"/>
</dbReference>
<dbReference type="Gene3D" id="2.60.120.200">
    <property type="match status" value="1"/>
</dbReference>
<dbReference type="InterPro" id="IPR009033">
    <property type="entry name" value="Calreticulin/calnexin_P_dom_sf"/>
</dbReference>
<keyword evidence="10" id="KW-0106">Calcium</keyword>
<evidence type="ECO:0000256" key="7">
    <source>
        <dbReference type="ARBA" id="ARBA00022737"/>
    </source>
</evidence>
<evidence type="ECO:0000256" key="4">
    <source>
        <dbReference type="ARBA" id="ARBA00022723"/>
    </source>
</evidence>
<proteinExistence type="inferred from homology"/>
<feature type="disulfide bond" evidence="14">
    <location>
        <begin position="104"/>
        <end position="136"/>
    </location>
</feature>
<dbReference type="InterPro" id="IPR001580">
    <property type="entry name" value="Calret/calnex"/>
</dbReference>
<evidence type="ECO:0000256" key="15">
    <source>
        <dbReference type="RuleBase" id="RU362126"/>
    </source>
</evidence>
<dbReference type="GO" id="GO:0005789">
    <property type="term" value="C:endoplasmic reticulum membrane"/>
    <property type="evidence" value="ECO:0007669"/>
    <property type="project" value="TreeGrafter"/>
</dbReference>
<evidence type="ECO:0000256" key="16">
    <source>
        <dbReference type="SAM" id="MobiDB-lite"/>
    </source>
</evidence>
<keyword evidence="6" id="KW-0430">Lectin</keyword>
<feature type="compositionally biased region" description="Basic and acidic residues" evidence="16">
    <location>
        <begin position="261"/>
        <end position="276"/>
    </location>
</feature>
<keyword evidence="18" id="KW-1185">Reference proteome</keyword>
<evidence type="ECO:0000313" key="17">
    <source>
        <dbReference type="EMBL" id="THD21234.1"/>
    </source>
</evidence>
<keyword evidence="8 12" id="KW-0256">Endoplasmic reticulum</keyword>
<dbReference type="GO" id="GO:0005509">
    <property type="term" value="F:calcium ion binding"/>
    <property type="evidence" value="ECO:0007669"/>
    <property type="project" value="InterPro"/>
</dbReference>
<dbReference type="InterPro" id="IPR013320">
    <property type="entry name" value="ConA-like_dom_sf"/>
</dbReference>
<dbReference type="SUPFAM" id="SSF63887">
    <property type="entry name" value="P-domain of calnexin/calreticulin"/>
    <property type="match status" value="1"/>
</dbReference>
<name>A0A4E0R4Q8_FASHE</name>
<keyword evidence="14" id="KW-1015">Disulfide bond</keyword>
<keyword evidence="5 15" id="KW-0732">Signal</keyword>
<dbReference type="EMBL" id="JXXN02003722">
    <property type="protein sequence ID" value="THD21234.1"/>
    <property type="molecule type" value="Genomic_DNA"/>
</dbReference>
<dbReference type="PIRSF" id="PIRSF002356">
    <property type="entry name" value="Calreticulin"/>
    <property type="match status" value="1"/>
</dbReference>
<sequence length="422" mass="48965">MVGTWYFCFTLLVAIVRCEVYLEEKFPSKDGINEWVQSKHHKDSQGEWEISAGKDPVNDKDFGLQTKTDFRYYGIAKKLDKPFSTEGKTFVLQFTVKYDQSVSCGGAYIKLFGSDLDPTDIHGESPYKLMFGPDICGYSTKKIHIVIPYNGKNHLYKEEVACPDDLLTHLFTLIINPDNTYKLLVDNEQKKSGSLEDHWDLLPPKKIADPSVSKPSDWVDEPEMDDPNDKKPDDWVEVKTIPDSQAKKPEDWDDEMDGEWEPPKIDNPDYKGEWKPKKIPNPEYKGEWKAPEIDNPEYAPDDKLYLLKDVAYVGFDLWQVSSGSLFDNILLTDDPDYARSQGEEFWKTRYEAEKAAKEKKDAEDAKRAEEERKKMEEEEKKKKEDKEKKEDKAEQTEEEEKEKEDQEAKVEPTKTDADHEEL</sequence>
<feature type="compositionally biased region" description="Basic and acidic residues" evidence="16">
    <location>
        <begin position="352"/>
        <end position="395"/>
    </location>
</feature>
<dbReference type="Gene3D" id="2.10.250.10">
    <property type="entry name" value="Calreticulin/calnexin, P domain"/>
    <property type="match status" value="1"/>
</dbReference>
<comment type="caution">
    <text evidence="17">The sequence shown here is derived from an EMBL/GenBank/DDBJ whole genome shotgun (WGS) entry which is preliminary data.</text>
</comment>
<dbReference type="GO" id="GO:0030246">
    <property type="term" value="F:carbohydrate binding"/>
    <property type="evidence" value="ECO:0007669"/>
    <property type="project" value="UniProtKB-KW"/>
</dbReference>
<evidence type="ECO:0000256" key="3">
    <source>
        <dbReference type="ARBA" id="ARBA00015837"/>
    </source>
</evidence>
<feature type="binding site" evidence="13">
    <location>
        <position position="110"/>
    </location>
    <ligand>
        <name>an alpha-D-glucoside</name>
        <dbReference type="ChEBI" id="CHEBI:22390"/>
    </ligand>
</feature>
<dbReference type="InterPro" id="IPR018124">
    <property type="entry name" value="Calret/calnex_CS"/>
</dbReference>
<dbReference type="GO" id="GO:0006457">
    <property type="term" value="P:protein folding"/>
    <property type="evidence" value="ECO:0007669"/>
    <property type="project" value="InterPro"/>
</dbReference>
<dbReference type="PANTHER" id="PTHR11073:SF2">
    <property type="entry name" value="CALRETICULIN"/>
    <property type="match status" value="1"/>
</dbReference>
<gene>
    <name evidence="17" type="ORF">D915_008114</name>
</gene>
<dbReference type="PROSITE" id="PS00804">
    <property type="entry name" value="CALRETICULIN_2"/>
    <property type="match status" value="1"/>
</dbReference>
<reference evidence="17" key="1">
    <citation type="submission" date="2019-03" db="EMBL/GenBank/DDBJ databases">
        <title>Improved annotation for the trematode Fasciola hepatica.</title>
        <authorList>
            <person name="Choi Y.-J."/>
            <person name="Martin J."/>
            <person name="Mitreva M."/>
        </authorList>
    </citation>
    <scope>NUCLEOTIDE SEQUENCE [LARGE SCALE GENOMIC DNA]</scope>
</reference>
<organism evidence="17 18">
    <name type="scientific">Fasciola hepatica</name>
    <name type="common">Liver fluke</name>
    <dbReference type="NCBI Taxonomy" id="6192"/>
    <lineage>
        <taxon>Eukaryota</taxon>
        <taxon>Metazoa</taxon>
        <taxon>Spiralia</taxon>
        <taxon>Lophotrochozoa</taxon>
        <taxon>Platyhelminthes</taxon>
        <taxon>Trematoda</taxon>
        <taxon>Digenea</taxon>
        <taxon>Plagiorchiida</taxon>
        <taxon>Echinostomata</taxon>
        <taxon>Echinostomatoidea</taxon>
        <taxon>Fasciolidae</taxon>
        <taxon>Fasciola</taxon>
    </lineage>
</organism>
<evidence type="ECO:0000256" key="10">
    <source>
        <dbReference type="ARBA" id="ARBA00022837"/>
    </source>
</evidence>
<feature type="binding site" evidence="13">
    <location>
        <position position="108"/>
    </location>
    <ligand>
        <name>an alpha-D-glucoside</name>
        <dbReference type="ChEBI" id="CHEBI:22390"/>
    </ligand>
</feature>
<evidence type="ECO:0000256" key="13">
    <source>
        <dbReference type="PIRSR" id="PIRSR002356-1"/>
    </source>
</evidence>
<keyword evidence="9" id="KW-0862">Zinc</keyword>
<keyword evidence="11 12" id="KW-0143">Chaperone</keyword>
<evidence type="ECO:0000313" key="18">
    <source>
        <dbReference type="Proteomes" id="UP000230066"/>
    </source>
</evidence>
<comment type="similarity">
    <text evidence="2 12 15">Belongs to the calreticulin family.</text>
</comment>
<evidence type="ECO:0000256" key="6">
    <source>
        <dbReference type="ARBA" id="ARBA00022734"/>
    </source>
</evidence>
<comment type="subcellular location">
    <subcellularLocation>
        <location evidence="1 12">Endoplasmic reticulum lumen</location>
    </subcellularLocation>
</comment>
<dbReference type="PROSITE" id="PS00803">
    <property type="entry name" value="CALRETICULIN_1"/>
    <property type="match status" value="1"/>
</dbReference>
<dbReference type="GO" id="GO:0005788">
    <property type="term" value="C:endoplasmic reticulum lumen"/>
    <property type="evidence" value="ECO:0007669"/>
    <property type="project" value="UniProtKB-SubCell"/>
</dbReference>
<evidence type="ECO:0000256" key="14">
    <source>
        <dbReference type="PIRSR" id="PIRSR002356-3"/>
    </source>
</evidence>
<dbReference type="InterPro" id="IPR009169">
    <property type="entry name" value="Calreticulin"/>
</dbReference>
<keyword evidence="4" id="KW-0479">Metal-binding</keyword>
<feature type="binding site" evidence="13">
    <location>
        <position position="127"/>
    </location>
    <ligand>
        <name>an alpha-D-glucoside</name>
        <dbReference type="ChEBI" id="CHEBI:22390"/>
    </ligand>
</feature>
<evidence type="ECO:0000256" key="1">
    <source>
        <dbReference type="ARBA" id="ARBA00004319"/>
    </source>
</evidence>
<evidence type="ECO:0000256" key="12">
    <source>
        <dbReference type="PIRNR" id="PIRNR002356"/>
    </source>
</evidence>
<feature type="region of interest" description="Disordered" evidence="16">
    <location>
        <begin position="352"/>
        <end position="422"/>
    </location>
</feature>
<feature type="chain" id="PRO_5019882254" description="Calreticulin" evidence="15">
    <location>
        <begin position="19"/>
        <end position="422"/>
    </location>
</feature>
<protein>
    <recommendedName>
        <fullName evidence="3 12">Calreticulin</fullName>
    </recommendedName>
</protein>
<dbReference type="PANTHER" id="PTHR11073">
    <property type="entry name" value="CALRETICULIN AND CALNEXIN"/>
    <property type="match status" value="1"/>
</dbReference>